<dbReference type="Pfam" id="PF05658">
    <property type="entry name" value="YadA_head"/>
    <property type="match status" value="11"/>
</dbReference>
<dbReference type="SUPFAM" id="SSF101967">
    <property type="entry name" value="Adhesin YadA, collagen-binding domain"/>
    <property type="match status" value="5"/>
</dbReference>
<dbReference type="Gene3D" id="6.10.250.2030">
    <property type="match status" value="1"/>
</dbReference>
<reference evidence="16 17" key="1">
    <citation type="submission" date="2015-11" db="EMBL/GenBank/DDBJ databases">
        <title>Exploring the genomic traits of fungus-feeding bacterial genus Collimonas.</title>
        <authorList>
            <person name="Song C."/>
            <person name="Schmidt R."/>
            <person name="de Jager V."/>
            <person name="Krzyzanowska D."/>
            <person name="Jongedijk E."/>
            <person name="Cankar K."/>
            <person name="Beekwilder J."/>
            <person name="van Veen A."/>
            <person name="de Boer W."/>
            <person name="van Veen J.A."/>
            <person name="Garbeva P."/>
        </authorList>
    </citation>
    <scope>NUCLEOTIDE SEQUENCE [LARGE SCALE GENOMIC DNA]</scope>
    <source>
        <strain evidence="16 17">Ter6</strain>
    </source>
</reference>
<feature type="compositionally biased region" description="Basic and acidic residues" evidence="11">
    <location>
        <begin position="883"/>
        <end position="893"/>
    </location>
</feature>
<dbReference type="EMBL" id="CP013232">
    <property type="protein sequence ID" value="AMO97017.1"/>
    <property type="molecule type" value="Genomic_DNA"/>
</dbReference>
<name>A0A127PH00_9BURK</name>
<keyword evidence="9" id="KW-0472">Membrane</keyword>
<keyword evidence="10" id="KW-0998">Cell outer membrane</keyword>
<dbReference type="InterPro" id="IPR024973">
    <property type="entry name" value="ESPR"/>
</dbReference>
<feature type="compositionally biased region" description="Basic and acidic residues" evidence="11">
    <location>
        <begin position="123"/>
        <end position="139"/>
    </location>
</feature>
<feature type="domain" description="Trimeric autotransporter adhesin YadA-like head" evidence="13">
    <location>
        <begin position="721"/>
        <end position="745"/>
    </location>
</feature>
<dbReference type="SUPFAM" id="SSF54523">
    <property type="entry name" value="Pili subunits"/>
    <property type="match status" value="1"/>
</dbReference>
<feature type="domain" description="Trimeric autotransporter adhesin YadA-like head" evidence="13">
    <location>
        <begin position="473"/>
        <end position="495"/>
    </location>
</feature>
<dbReference type="InterPro" id="IPR005594">
    <property type="entry name" value="YadA_C"/>
</dbReference>
<evidence type="ECO:0000256" key="10">
    <source>
        <dbReference type="ARBA" id="ARBA00023237"/>
    </source>
</evidence>
<feature type="region of interest" description="Disordered" evidence="11">
    <location>
        <begin position="188"/>
        <end position="210"/>
    </location>
</feature>
<dbReference type="Pfam" id="PF03895">
    <property type="entry name" value="YadA_anchor"/>
    <property type="match status" value="1"/>
</dbReference>
<feature type="domain" description="Trimeric autotransporter adhesin YadA-like head" evidence="13">
    <location>
        <begin position="562"/>
        <end position="587"/>
    </location>
</feature>
<comment type="subcellular location">
    <subcellularLocation>
        <location evidence="2">Cell outer membrane</location>
    </subcellularLocation>
    <subcellularLocation>
        <location evidence="1">Cell surface</location>
    </subcellularLocation>
</comment>
<dbReference type="InterPro" id="IPR011049">
    <property type="entry name" value="Serralysin-like_metalloprot_C"/>
</dbReference>
<evidence type="ECO:0000256" key="3">
    <source>
        <dbReference type="ARBA" id="ARBA00005848"/>
    </source>
</evidence>
<dbReference type="CDD" id="cd12820">
    <property type="entry name" value="LbR_YadA-like"/>
    <property type="match status" value="3"/>
</dbReference>
<dbReference type="AlphaFoldDB" id="A0A127PH00"/>
<feature type="domain" description="Trimeric autotransporter adhesin YadA-like C-terminal membrane anchor" evidence="12">
    <location>
        <begin position="956"/>
        <end position="1011"/>
    </location>
</feature>
<feature type="compositionally biased region" description="Polar residues" evidence="11">
    <location>
        <begin position="895"/>
        <end position="905"/>
    </location>
</feature>
<dbReference type="Proteomes" id="UP000072421">
    <property type="component" value="Chromosome"/>
</dbReference>
<accession>A0A127PH00</accession>
<feature type="domain" description="Trimeric autotransporter adhesin YadA-like stalk" evidence="14">
    <location>
        <begin position="753"/>
        <end position="788"/>
    </location>
</feature>
<organism evidence="16">
    <name type="scientific">Collimonas fungivorans</name>
    <dbReference type="NCBI Taxonomy" id="158899"/>
    <lineage>
        <taxon>Bacteria</taxon>
        <taxon>Pseudomonadati</taxon>
        <taxon>Pseudomonadota</taxon>
        <taxon>Betaproteobacteria</taxon>
        <taxon>Burkholderiales</taxon>
        <taxon>Oxalobacteraceae</taxon>
        <taxon>Collimonas</taxon>
    </lineage>
</organism>
<dbReference type="InterPro" id="IPR008640">
    <property type="entry name" value="Adhesin_Head_dom"/>
</dbReference>
<feature type="domain" description="Trimeric autotransporter adhesin YadA-like stalk" evidence="14">
    <location>
        <begin position="515"/>
        <end position="545"/>
    </location>
</feature>
<dbReference type="Gene3D" id="3.30.1300.30">
    <property type="entry name" value="GSPII I/J protein-like"/>
    <property type="match status" value="1"/>
</dbReference>
<dbReference type="Pfam" id="PF05662">
    <property type="entry name" value="YadA_stalk"/>
    <property type="match status" value="3"/>
</dbReference>
<feature type="region of interest" description="Disordered" evidence="11">
    <location>
        <begin position="123"/>
        <end position="176"/>
    </location>
</feature>
<keyword evidence="6" id="KW-0812">Transmembrane</keyword>
<evidence type="ECO:0000313" key="17">
    <source>
        <dbReference type="Proteomes" id="UP000072421"/>
    </source>
</evidence>
<evidence type="ECO:0000313" key="16">
    <source>
        <dbReference type="EMBL" id="AMO97017.1"/>
    </source>
</evidence>
<dbReference type="InterPro" id="IPR045584">
    <property type="entry name" value="Pilin-like"/>
</dbReference>
<gene>
    <name evidence="16" type="ORF">CFter6_4424</name>
</gene>
<feature type="domain" description="Trimeric autotransporter adhesin YadA-like head" evidence="13">
    <location>
        <begin position="401"/>
        <end position="427"/>
    </location>
</feature>
<feature type="region of interest" description="Disordered" evidence="11">
    <location>
        <begin position="858"/>
        <end position="908"/>
    </location>
</feature>
<evidence type="ECO:0000256" key="4">
    <source>
        <dbReference type="ARBA" id="ARBA00022448"/>
    </source>
</evidence>
<feature type="compositionally biased region" description="Polar residues" evidence="11">
    <location>
        <begin position="140"/>
        <end position="169"/>
    </location>
</feature>
<protein>
    <submittedName>
        <fullName evidence="16">YadA-like C-terminal region family protein</fullName>
    </submittedName>
</protein>
<feature type="domain" description="Trimeric autotransporter adhesin YadA-like stalk" evidence="14">
    <location>
        <begin position="215"/>
        <end position="235"/>
    </location>
</feature>
<evidence type="ECO:0000256" key="9">
    <source>
        <dbReference type="ARBA" id="ARBA00023136"/>
    </source>
</evidence>
<sequence>MPDQTLEKTYGNLGIFLFPRQKMHSMLPLQLSEKHTKGVIMNQSYRVVWQASANTCRVVSELAKAKGKSTSRKTGRAKMLVRIAAVSLGMLGADAALANAETTEEAGAGNQFQVSCLGADERTQRHRNASDKNDCKDSTAKINPDSSTAARQGQITTSPTPYNSEQATTRFAAPSPASGIELVAEATDARTTTGSNAKPDAVDSISAGKAGSERQITNLAAGTRDTDAVNLGQVKLLAGDGSSQRYLQVNGKNDSSDNALASGYNAAAIGVQAAATGAGATALGSQSHALGDYSISSGYGSVARGDNSIASGYSAVANDEAAIAIGKFSTAKGARSVAIGANSMASNVDASAAGAFSSATGIGASAFGAHALAGGDYSIVAGSNAQALGEASSAFGGDANATAYGSSAIGASARAAGIGSVAVGINANATALESSALGADSVAKAYRSTAVGSQSYAAEDHSAAFGASAAALAINSSAIGAASRAEANNSVALGVDSVADRANSVSVGSAGNQRQIANVAAGTEAGDAINKGQLDTLADSVGSASHYFAVNGSNDGSNNATASGDNSMAAGSSASAVGDGASAFGTSTLAAGTGSLALGAGATAISDPDSDANIAIGANARAMNPAGGGIAIGTDAAVQASGIAMGTSALAYGSGSLALGATTVAEGNNSIAIGGSYEFIDGDDPGVVEGTTALGRNSVALGASARANGDNSVAIGPRATASGSGSVALGLLSYADRDNTVSVGNSLTGSTRQITNVQAGTEDHDAVNLQQMNSAIGGVSGSLDSVANMLGGGAMMGSNGFTGPVFAIQGSNYHTVGDAFGALDGALDSLGNRVSDLENGKTQALAQDVKPVAKMSREAAPSTNGVNAEADSGKDIATQDQVEEVRDYADAGDKQTLSSANQYTDSKMADKVSQSDFNEFKGNVDQRFDKVNKRISRVGAMASAMAGMAGAIAAAPANENRVSAALGGYGGQTALSLGYAKRISNRGAVLIGGSIASGGESSGTVGVSFGW</sequence>
<evidence type="ECO:0000256" key="2">
    <source>
        <dbReference type="ARBA" id="ARBA00004442"/>
    </source>
</evidence>
<dbReference type="GO" id="GO:0009279">
    <property type="term" value="C:cell outer membrane"/>
    <property type="evidence" value="ECO:0007669"/>
    <property type="project" value="UniProtKB-SubCell"/>
</dbReference>
<dbReference type="GO" id="GO:0009986">
    <property type="term" value="C:cell surface"/>
    <property type="evidence" value="ECO:0007669"/>
    <property type="project" value="UniProtKB-SubCell"/>
</dbReference>
<comment type="similarity">
    <text evidence="3">Belongs to the autotransporter-2 (AT-2) (TC 1.B.40) family.</text>
</comment>
<feature type="domain" description="Trimeric autotransporter adhesin YadA-like head" evidence="13">
    <location>
        <begin position="303"/>
        <end position="329"/>
    </location>
</feature>
<feature type="domain" description="Trimeric autotransporter adhesin YadA-like head" evidence="13">
    <location>
        <begin position="429"/>
        <end position="455"/>
    </location>
</feature>
<evidence type="ECO:0000256" key="11">
    <source>
        <dbReference type="SAM" id="MobiDB-lite"/>
    </source>
</evidence>
<evidence type="ECO:0000259" key="13">
    <source>
        <dbReference type="Pfam" id="PF05658"/>
    </source>
</evidence>
<keyword evidence="8" id="KW-0653">Protein transport</keyword>
<evidence type="ECO:0000256" key="1">
    <source>
        <dbReference type="ARBA" id="ARBA00004241"/>
    </source>
</evidence>
<proteinExistence type="inferred from homology"/>
<feature type="domain" description="Trimeric autotransporter adhesin YadA-like head" evidence="13">
    <location>
        <begin position="373"/>
        <end position="399"/>
    </location>
</feature>
<dbReference type="PATRIC" id="fig|158899.10.peg.4383"/>
<feature type="domain" description="ESPR" evidence="15">
    <location>
        <begin position="41"/>
        <end position="87"/>
    </location>
</feature>
<feature type="domain" description="Trimeric autotransporter adhesin YadA-like head" evidence="13">
    <location>
        <begin position="651"/>
        <end position="675"/>
    </location>
</feature>
<dbReference type="InterPro" id="IPR008635">
    <property type="entry name" value="Coiled_stalk_dom"/>
</dbReference>
<dbReference type="GO" id="GO:0015031">
    <property type="term" value="P:protein transport"/>
    <property type="evidence" value="ECO:0007669"/>
    <property type="project" value="UniProtKB-KW"/>
</dbReference>
<dbReference type="Gene3D" id="2.150.10.10">
    <property type="entry name" value="Serralysin-like metalloprotease, C-terminal"/>
    <property type="match status" value="6"/>
</dbReference>
<keyword evidence="4" id="KW-0813">Transport</keyword>
<feature type="domain" description="Trimeric autotransporter adhesin YadA-like head" evidence="13">
    <location>
        <begin position="331"/>
        <end position="357"/>
    </location>
</feature>
<evidence type="ECO:0000256" key="6">
    <source>
        <dbReference type="ARBA" id="ARBA00022692"/>
    </source>
</evidence>
<evidence type="ECO:0000256" key="5">
    <source>
        <dbReference type="ARBA" id="ARBA00022452"/>
    </source>
</evidence>
<evidence type="ECO:0000259" key="12">
    <source>
        <dbReference type="Pfam" id="PF03895"/>
    </source>
</evidence>
<feature type="domain" description="Trimeric autotransporter adhesin YadA-like head" evidence="13">
    <location>
        <begin position="693"/>
        <end position="719"/>
    </location>
</feature>
<keyword evidence="5" id="KW-1134">Transmembrane beta strand</keyword>
<dbReference type="Pfam" id="PF13018">
    <property type="entry name" value="ESPR"/>
    <property type="match status" value="1"/>
</dbReference>
<keyword evidence="7" id="KW-0732">Signal</keyword>
<feature type="domain" description="Trimeric autotransporter adhesin YadA-like head" evidence="13">
    <location>
        <begin position="275"/>
        <end position="301"/>
    </location>
</feature>
<evidence type="ECO:0000259" key="14">
    <source>
        <dbReference type="Pfam" id="PF05662"/>
    </source>
</evidence>
<evidence type="ECO:0000256" key="7">
    <source>
        <dbReference type="ARBA" id="ARBA00022729"/>
    </source>
</evidence>
<evidence type="ECO:0000256" key="8">
    <source>
        <dbReference type="ARBA" id="ARBA00022927"/>
    </source>
</evidence>
<evidence type="ECO:0000259" key="15">
    <source>
        <dbReference type="Pfam" id="PF13018"/>
    </source>
</evidence>